<dbReference type="AlphaFoldDB" id="A0A0E9VTP4"/>
<reference evidence="1" key="1">
    <citation type="submission" date="2014-11" db="EMBL/GenBank/DDBJ databases">
        <authorList>
            <person name="Amaro Gonzalez C."/>
        </authorList>
    </citation>
    <scope>NUCLEOTIDE SEQUENCE</scope>
</reference>
<proteinExistence type="predicted"/>
<sequence>MTICKLVPRIGCPYEIQQHDMVY</sequence>
<protein>
    <submittedName>
        <fullName evidence="1">Uncharacterized protein</fullName>
    </submittedName>
</protein>
<name>A0A0E9VTP4_ANGAN</name>
<evidence type="ECO:0000313" key="1">
    <source>
        <dbReference type="EMBL" id="JAH81509.1"/>
    </source>
</evidence>
<reference evidence="1" key="2">
    <citation type="journal article" date="2015" name="Fish Shellfish Immunol.">
        <title>Early steps in the European eel (Anguilla anguilla)-Vibrio vulnificus interaction in the gills: Role of the RtxA13 toxin.</title>
        <authorList>
            <person name="Callol A."/>
            <person name="Pajuelo D."/>
            <person name="Ebbesson L."/>
            <person name="Teles M."/>
            <person name="MacKenzie S."/>
            <person name="Amaro C."/>
        </authorList>
    </citation>
    <scope>NUCLEOTIDE SEQUENCE</scope>
</reference>
<dbReference type="EMBL" id="GBXM01027068">
    <property type="protein sequence ID" value="JAH81509.1"/>
    <property type="molecule type" value="Transcribed_RNA"/>
</dbReference>
<organism evidence="1">
    <name type="scientific">Anguilla anguilla</name>
    <name type="common">European freshwater eel</name>
    <name type="synonym">Muraena anguilla</name>
    <dbReference type="NCBI Taxonomy" id="7936"/>
    <lineage>
        <taxon>Eukaryota</taxon>
        <taxon>Metazoa</taxon>
        <taxon>Chordata</taxon>
        <taxon>Craniata</taxon>
        <taxon>Vertebrata</taxon>
        <taxon>Euteleostomi</taxon>
        <taxon>Actinopterygii</taxon>
        <taxon>Neopterygii</taxon>
        <taxon>Teleostei</taxon>
        <taxon>Anguilliformes</taxon>
        <taxon>Anguillidae</taxon>
        <taxon>Anguilla</taxon>
    </lineage>
</organism>
<accession>A0A0E9VTP4</accession>